<evidence type="ECO:0000313" key="2">
    <source>
        <dbReference type="EMBL" id="CEM46405.1"/>
    </source>
</evidence>
<accession>A0A0G4HQA7</accession>
<dbReference type="VEuPathDB" id="CryptoDB:Cvel_30084"/>
<gene>
    <name evidence="2" type="ORF">Cvel_30084</name>
</gene>
<feature type="region of interest" description="Disordered" evidence="1">
    <location>
        <begin position="143"/>
        <end position="180"/>
    </location>
</feature>
<organism evidence="2">
    <name type="scientific">Chromera velia CCMP2878</name>
    <dbReference type="NCBI Taxonomy" id="1169474"/>
    <lineage>
        <taxon>Eukaryota</taxon>
        <taxon>Sar</taxon>
        <taxon>Alveolata</taxon>
        <taxon>Colpodellida</taxon>
        <taxon>Chromeraceae</taxon>
        <taxon>Chromera</taxon>
    </lineage>
</organism>
<evidence type="ECO:0000256" key="1">
    <source>
        <dbReference type="SAM" id="MobiDB-lite"/>
    </source>
</evidence>
<dbReference type="SUPFAM" id="SSF57850">
    <property type="entry name" value="RING/U-box"/>
    <property type="match status" value="1"/>
</dbReference>
<dbReference type="EMBL" id="CDMZ01003447">
    <property type="protein sequence ID" value="CEM46405.1"/>
    <property type="molecule type" value="Genomic_DNA"/>
</dbReference>
<feature type="compositionally biased region" description="Basic and acidic residues" evidence="1">
    <location>
        <begin position="161"/>
        <end position="175"/>
    </location>
</feature>
<feature type="compositionally biased region" description="Pro residues" evidence="1">
    <location>
        <begin position="79"/>
        <end position="92"/>
    </location>
</feature>
<feature type="region of interest" description="Disordered" evidence="1">
    <location>
        <begin position="1"/>
        <end position="127"/>
    </location>
</feature>
<reference evidence="2" key="1">
    <citation type="submission" date="2014-11" db="EMBL/GenBank/DDBJ databases">
        <authorList>
            <person name="Otto D Thomas"/>
            <person name="Naeem Raeece"/>
        </authorList>
    </citation>
    <scope>NUCLEOTIDE SEQUENCE</scope>
</reference>
<protein>
    <recommendedName>
        <fullName evidence="3">RING-type domain-containing protein</fullName>
    </recommendedName>
</protein>
<dbReference type="AlphaFoldDB" id="A0A0G4HQA7"/>
<evidence type="ECO:0008006" key="3">
    <source>
        <dbReference type="Google" id="ProtNLM"/>
    </source>
</evidence>
<proteinExistence type="predicted"/>
<sequence length="380" mass="42001">MMVPLSQAAPGGGGNRNQNGFAPPLSQAFPPTAPSRSSAPPPPFVQQSPAEPAAPLRLSFPRPGASRMDDSSVAAEPVRAPPSNPTSSPPAPSQLLRYSYPSNQQPHTPERQPQGAVPPSKNDPSLWQTAWAPSQVVPRSPGLVEHPVTTTANGVSVSAEAYRERRSEEGLAGEREDSEALLSDSFREVDDLPDVLTTRPTCCRCQEPFTTADPEKDDDSTRLLCGHRVHFACLDEMHWGTGKYACLKCFEIDNRTCGAAPKGRYMNEATHMNFPRALLEPGFRALPRKNPASFALGRNPDWRVAGFDDFGFPIFELEEIPGGSRDDEASCSRTWRNLWDLMKTNVEIYRGRSEEISKHRREEKVCCWFGARQAWKGMTW</sequence>
<name>A0A0G4HQA7_9ALVE</name>
<feature type="compositionally biased region" description="Low complexity" evidence="1">
    <location>
        <begin position="28"/>
        <end position="38"/>
    </location>
</feature>